<dbReference type="GO" id="GO:0008146">
    <property type="term" value="F:sulfotransferase activity"/>
    <property type="evidence" value="ECO:0007669"/>
    <property type="project" value="InterPro"/>
</dbReference>
<dbReference type="Proteomes" id="UP000183983">
    <property type="component" value="Unassembled WGS sequence"/>
</dbReference>
<protein>
    <submittedName>
        <fullName evidence="4">Aryl sulfotransferase</fullName>
    </submittedName>
</protein>
<dbReference type="STRING" id="1190415.SAMN05216593_101535"/>
<comment type="similarity">
    <text evidence="1">Belongs to the sulfotransferase 1 family.</text>
</comment>
<dbReference type="PANTHER" id="PTHR11783">
    <property type="entry name" value="SULFOTRANSFERASE SULT"/>
    <property type="match status" value="1"/>
</dbReference>
<evidence type="ECO:0000313" key="5">
    <source>
        <dbReference type="Proteomes" id="UP000183983"/>
    </source>
</evidence>
<organism evidence="4 5">
    <name type="scientific">Pseudomonas asturiensis</name>
    <dbReference type="NCBI Taxonomy" id="1190415"/>
    <lineage>
        <taxon>Bacteria</taxon>
        <taxon>Pseudomonadati</taxon>
        <taxon>Pseudomonadota</taxon>
        <taxon>Gammaproteobacteria</taxon>
        <taxon>Pseudomonadales</taxon>
        <taxon>Pseudomonadaceae</taxon>
        <taxon>Pseudomonas</taxon>
    </lineage>
</organism>
<gene>
    <name evidence="4" type="ORF">SAMN05216593_101535</name>
</gene>
<dbReference type="InterPro" id="IPR000863">
    <property type="entry name" value="Sulfotransferase_dom"/>
</dbReference>
<dbReference type="EMBL" id="FRDA01000001">
    <property type="protein sequence ID" value="SHM56164.1"/>
    <property type="molecule type" value="Genomic_DNA"/>
</dbReference>
<dbReference type="SUPFAM" id="SSF52540">
    <property type="entry name" value="P-loop containing nucleoside triphosphate hydrolases"/>
    <property type="match status" value="1"/>
</dbReference>
<evidence type="ECO:0000256" key="2">
    <source>
        <dbReference type="ARBA" id="ARBA00022679"/>
    </source>
</evidence>
<dbReference type="Pfam" id="PF00685">
    <property type="entry name" value="Sulfotransfer_1"/>
    <property type="match status" value="1"/>
</dbReference>
<dbReference type="Gene3D" id="3.40.50.300">
    <property type="entry name" value="P-loop containing nucleotide triphosphate hydrolases"/>
    <property type="match status" value="1"/>
</dbReference>
<reference evidence="4 5" key="1">
    <citation type="submission" date="2016-11" db="EMBL/GenBank/DDBJ databases">
        <authorList>
            <person name="Jaros S."/>
            <person name="Januszkiewicz K."/>
            <person name="Wedrychowicz H."/>
        </authorList>
    </citation>
    <scope>NUCLEOTIDE SEQUENCE [LARGE SCALE GENOMIC DNA]</scope>
    <source>
        <strain evidence="4 5">LMG 26898</strain>
    </source>
</reference>
<name>A0A1M7JT45_9PSED</name>
<dbReference type="AlphaFoldDB" id="A0A1M7JT45"/>
<accession>A0A1M7JT45</accession>
<evidence type="ECO:0000313" key="4">
    <source>
        <dbReference type="EMBL" id="SHM56164.1"/>
    </source>
</evidence>
<dbReference type="InterPro" id="IPR027417">
    <property type="entry name" value="P-loop_NTPase"/>
</dbReference>
<proteinExistence type="inferred from homology"/>
<dbReference type="OrthoDB" id="9804504at2"/>
<feature type="domain" description="Sulfotransferase" evidence="3">
    <location>
        <begin position="7"/>
        <end position="280"/>
    </location>
</feature>
<evidence type="ECO:0000259" key="3">
    <source>
        <dbReference type="Pfam" id="PF00685"/>
    </source>
</evidence>
<evidence type="ECO:0000256" key="1">
    <source>
        <dbReference type="ARBA" id="ARBA00005771"/>
    </source>
</evidence>
<keyword evidence="2 4" id="KW-0808">Transferase</keyword>
<dbReference type="RefSeq" id="WP_073162148.1">
    <property type="nucleotide sequence ID" value="NZ_FRDA01000001.1"/>
</dbReference>
<sequence>MTADRQTIWLASFPKSGNTWLRLLLANLLCADEKPVDINDVPLPAAPLVNRVAMEEMTLIDSSLLLRHEVDLLRPAWTRQMLAQQSGRRFVKTHDNYRLNHDHEPIFGRDASMRALYVVRDPRDVAVSLAHHYGCTLDQGVMHINRSSTTAPLQIKHYVNRFDDVLCNWTEHVSSWLEQTDMPLQMLRYEDLLAQPVDTFTAALDFLDLQMTRDVVERAVRFSAFDQLQKQERDAGFHERLQGSTAPFFRSGRAGAWSDVLSPAQAQRIVDTHQPLMQKLGYL</sequence>